<keyword evidence="3" id="KW-1185">Reference proteome</keyword>
<protein>
    <submittedName>
        <fullName evidence="2">Uncharacterized protein</fullName>
    </submittedName>
</protein>
<dbReference type="Proteomes" id="UP000791440">
    <property type="component" value="Unassembled WGS sequence"/>
</dbReference>
<comment type="caution">
    <text evidence="2">The sequence shown here is derived from an EMBL/GenBank/DDBJ whole genome shotgun (WGS) entry which is preliminary data.</text>
</comment>
<dbReference type="AlphaFoldDB" id="A0A921ZDS0"/>
<evidence type="ECO:0000313" key="2">
    <source>
        <dbReference type="EMBL" id="KAG6455768.1"/>
    </source>
</evidence>
<reference evidence="2" key="2">
    <citation type="submission" date="2020-12" db="EMBL/GenBank/DDBJ databases">
        <authorList>
            <person name="Kanost M."/>
        </authorList>
    </citation>
    <scope>NUCLEOTIDE SEQUENCE</scope>
</reference>
<proteinExistence type="predicted"/>
<sequence length="163" mass="18460">MSPKLGTNQRSGLRFFNLEKDTKHRAATEQQDSALIGANDTNETYMPVSVSEDASERDRRRGWQVENGTSVTVATILFSESGFSRPPPPPRRAAPPPRRRHHRLLRRSASCRAEPPVVLIICKAANEKDMSISTSRLSVDFHRRFEANVSHGVDTKLHYHYTH</sequence>
<name>A0A921ZDS0_MANSE</name>
<accession>A0A921ZDS0</accession>
<feature type="compositionally biased region" description="Pro residues" evidence="1">
    <location>
        <begin position="85"/>
        <end position="96"/>
    </location>
</feature>
<gene>
    <name evidence="2" type="ORF">O3G_MSEX009393</name>
</gene>
<reference evidence="2" key="1">
    <citation type="journal article" date="2016" name="Insect Biochem. Mol. Biol.">
        <title>Multifaceted biological insights from a draft genome sequence of the tobacco hornworm moth, Manduca sexta.</title>
        <authorList>
            <person name="Kanost M.R."/>
            <person name="Arrese E.L."/>
            <person name="Cao X."/>
            <person name="Chen Y.R."/>
            <person name="Chellapilla S."/>
            <person name="Goldsmith M.R."/>
            <person name="Grosse-Wilde E."/>
            <person name="Heckel D.G."/>
            <person name="Herndon N."/>
            <person name="Jiang H."/>
            <person name="Papanicolaou A."/>
            <person name="Qu J."/>
            <person name="Soulages J.L."/>
            <person name="Vogel H."/>
            <person name="Walters J."/>
            <person name="Waterhouse R.M."/>
            <person name="Ahn S.J."/>
            <person name="Almeida F.C."/>
            <person name="An C."/>
            <person name="Aqrawi P."/>
            <person name="Bretschneider A."/>
            <person name="Bryant W.B."/>
            <person name="Bucks S."/>
            <person name="Chao H."/>
            <person name="Chevignon G."/>
            <person name="Christen J.M."/>
            <person name="Clarke D.F."/>
            <person name="Dittmer N.T."/>
            <person name="Ferguson L.C.F."/>
            <person name="Garavelou S."/>
            <person name="Gordon K.H.J."/>
            <person name="Gunaratna R.T."/>
            <person name="Han Y."/>
            <person name="Hauser F."/>
            <person name="He Y."/>
            <person name="Heidel-Fischer H."/>
            <person name="Hirsh A."/>
            <person name="Hu Y."/>
            <person name="Jiang H."/>
            <person name="Kalra D."/>
            <person name="Klinner C."/>
            <person name="Konig C."/>
            <person name="Kovar C."/>
            <person name="Kroll A.R."/>
            <person name="Kuwar S.S."/>
            <person name="Lee S.L."/>
            <person name="Lehman R."/>
            <person name="Li K."/>
            <person name="Li Z."/>
            <person name="Liang H."/>
            <person name="Lovelace S."/>
            <person name="Lu Z."/>
            <person name="Mansfield J.H."/>
            <person name="McCulloch K.J."/>
            <person name="Mathew T."/>
            <person name="Morton B."/>
            <person name="Muzny D.M."/>
            <person name="Neunemann D."/>
            <person name="Ongeri F."/>
            <person name="Pauchet Y."/>
            <person name="Pu L.L."/>
            <person name="Pyrousis I."/>
            <person name="Rao X.J."/>
            <person name="Redding A."/>
            <person name="Roesel C."/>
            <person name="Sanchez-Gracia A."/>
            <person name="Schaack S."/>
            <person name="Shukla A."/>
            <person name="Tetreau G."/>
            <person name="Wang Y."/>
            <person name="Xiong G.H."/>
            <person name="Traut W."/>
            <person name="Walsh T.K."/>
            <person name="Worley K.C."/>
            <person name="Wu D."/>
            <person name="Wu W."/>
            <person name="Wu Y.Q."/>
            <person name="Zhang X."/>
            <person name="Zou Z."/>
            <person name="Zucker H."/>
            <person name="Briscoe A.D."/>
            <person name="Burmester T."/>
            <person name="Clem R.J."/>
            <person name="Feyereisen R."/>
            <person name="Grimmelikhuijzen C.J.P."/>
            <person name="Hamodrakas S.J."/>
            <person name="Hansson B.S."/>
            <person name="Huguet E."/>
            <person name="Jermiin L.S."/>
            <person name="Lan Q."/>
            <person name="Lehman H.K."/>
            <person name="Lorenzen M."/>
            <person name="Merzendorfer H."/>
            <person name="Michalopoulos I."/>
            <person name="Morton D.B."/>
            <person name="Muthukrishnan S."/>
            <person name="Oakeshott J.G."/>
            <person name="Palmer W."/>
            <person name="Park Y."/>
            <person name="Passarelli A.L."/>
            <person name="Rozas J."/>
            <person name="Schwartz L.M."/>
            <person name="Smith W."/>
            <person name="Southgate A."/>
            <person name="Vilcinskas A."/>
            <person name="Vogt R."/>
            <person name="Wang P."/>
            <person name="Werren J."/>
            <person name="Yu X.Q."/>
            <person name="Zhou J.J."/>
            <person name="Brown S.J."/>
            <person name="Scherer S.E."/>
            <person name="Richards S."/>
            <person name="Blissard G.W."/>
        </authorList>
    </citation>
    <scope>NUCLEOTIDE SEQUENCE</scope>
</reference>
<evidence type="ECO:0000256" key="1">
    <source>
        <dbReference type="SAM" id="MobiDB-lite"/>
    </source>
</evidence>
<evidence type="ECO:0000313" key="3">
    <source>
        <dbReference type="Proteomes" id="UP000791440"/>
    </source>
</evidence>
<feature type="region of interest" description="Disordered" evidence="1">
    <location>
        <begin position="79"/>
        <end position="100"/>
    </location>
</feature>
<dbReference type="EMBL" id="JH668498">
    <property type="protein sequence ID" value="KAG6455768.1"/>
    <property type="molecule type" value="Genomic_DNA"/>
</dbReference>
<organism evidence="2 3">
    <name type="scientific">Manduca sexta</name>
    <name type="common">Tobacco hawkmoth</name>
    <name type="synonym">Tobacco hornworm</name>
    <dbReference type="NCBI Taxonomy" id="7130"/>
    <lineage>
        <taxon>Eukaryota</taxon>
        <taxon>Metazoa</taxon>
        <taxon>Ecdysozoa</taxon>
        <taxon>Arthropoda</taxon>
        <taxon>Hexapoda</taxon>
        <taxon>Insecta</taxon>
        <taxon>Pterygota</taxon>
        <taxon>Neoptera</taxon>
        <taxon>Endopterygota</taxon>
        <taxon>Lepidoptera</taxon>
        <taxon>Glossata</taxon>
        <taxon>Ditrysia</taxon>
        <taxon>Bombycoidea</taxon>
        <taxon>Sphingidae</taxon>
        <taxon>Sphinginae</taxon>
        <taxon>Sphingini</taxon>
        <taxon>Manduca</taxon>
    </lineage>
</organism>